<proteinExistence type="predicted"/>
<dbReference type="HOGENOM" id="CLU_098573_0_0_11"/>
<organism evidence="1 2">
    <name type="scientific">Corynebacterium maris DSM 45190</name>
    <dbReference type="NCBI Taxonomy" id="1224163"/>
    <lineage>
        <taxon>Bacteria</taxon>
        <taxon>Bacillati</taxon>
        <taxon>Actinomycetota</taxon>
        <taxon>Actinomycetes</taxon>
        <taxon>Mycobacteriales</taxon>
        <taxon>Corynebacteriaceae</taxon>
        <taxon>Corynebacterium</taxon>
    </lineage>
</organism>
<dbReference type="RefSeq" id="WP_020934793.1">
    <property type="nucleotide sequence ID" value="NC_021915.1"/>
</dbReference>
<evidence type="ECO:0000313" key="2">
    <source>
        <dbReference type="Proteomes" id="UP000015388"/>
    </source>
</evidence>
<dbReference type="STRING" id="1224163.B841_06935"/>
<gene>
    <name evidence="1" type="ORF">B841_06935</name>
</gene>
<protein>
    <submittedName>
        <fullName evidence="1">Uncharacterized protein</fullName>
    </submittedName>
</protein>
<dbReference type="eggNOG" id="ENOG5031HZY">
    <property type="taxonomic scope" value="Bacteria"/>
</dbReference>
<dbReference type="AlphaFoldDB" id="S5T2L0"/>
<sequence>MDMRAEVWSPLQHTAVWLGAWLHGHETTDDLLQALRDLGGRHELIDGRPLTDLLAQLRSVADVEGEDPVLRLVLSGPGEAPALPAGSDAAQKAARNGVGAITVKDNDLISSHVLVPDLAGPLTRWEWFTFTDPLPASAWLSPGEADRLLAEATRQAADIIERSGYRTDALNTPRLTVGALSDFYDTPGLPSAVPGRAAKLFARADRVAAIVETVTARIGDHTLDPQLLSLWRHIRAARMAGVAYAVADFGRAI</sequence>
<name>S5T2L0_9CORY</name>
<dbReference type="PATRIC" id="fig|1224163.3.peg.1393"/>
<keyword evidence="2" id="KW-1185">Reference proteome</keyword>
<dbReference type="Proteomes" id="UP000015388">
    <property type="component" value="Chromosome"/>
</dbReference>
<evidence type="ECO:0000313" key="1">
    <source>
        <dbReference type="EMBL" id="AGS34860.1"/>
    </source>
</evidence>
<dbReference type="EMBL" id="CP003924">
    <property type="protein sequence ID" value="AGS34860.1"/>
    <property type="molecule type" value="Genomic_DNA"/>
</dbReference>
<dbReference type="KEGG" id="cmd:B841_06935"/>
<dbReference type="OrthoDB" id="4420946at2"/>
<accession>S5T2L0</accession>
<reference evidence="1 2" key="1">
    <citation type="submission" date="2012-11" db="EMBL/GenBank/DDBJ databases">
        <title>The complete genome sequence of Corynebacterium maris Coryn-1 (=DSM 45190).</title>
        <authorList>
            <person name="Schaffert L."/>
            <person name="Albersmeier A."/>
            <person name="Kalinowski J."/>
            <person name="Ruckert C."/>
        </authorList>
    </citation>
    <scope>NUCLEOTIDE SEQUENCE [LARGE SCALE GENOMIC DNA]</scope>
    <source>
        <strain evidence="2">Coryn-1</strain>
    </source>
</reference>